<dbReference type="AlphaFoldDB" id="A0A803MD62"/>
<sequence>MSAKRQSSQSGRSPSSSNSRREVHPKIKCSCGNDAVIRTVKNCPNMGMRFYGCPLWPINTQCEMFKRLNTSNCMEDMQMQIFEKDIIICEMEKEQKMRDEKIKKL</sequence>
<dbReference type="Pfam" id="PF06839">
    <property type="entry name" value="Zn_ribbon_GRF"/>
    <property type="match status" value="1"/>
</dbReference>
<name>A0A803MD62_CHEQI</name>
<dbReference type="GO" id="GO:0008270">
    <property type="term" value="F:zinc ion binding"/>
    <property type="evidence" value="ECO:0007669"/>
    <property type="project" value="UniProtKB-KW"/>
</dbReference>
<dbReference type="InterPro" id="IPR010666">
    <property type="entry name" value="Znf_GRF"/>
</dbReference>
<dbReference type="EnsemblPlants" id="AUR62027405-RA">
    <property type="protein sequence ID" value="AUR62027405-RA:cds"/>
    <property type="gene ID" value="AUR62027405"/>
</dbReference>
<accession>A0A803MD62</accession>
<proteinExistence type="predicted"/>
<keyword evidence="3" id="KW-0862">Zinc</keyword>
<protein>
    <recommendedName>
        <fullName evidence="5">GRF-type domain-containing protein</fullName>
    </recommendedName>
</protein>
<evidence type="ECO:0000313" key="7">
    <source>
        <dbReference type="Proteomes" id="UP000596660"/>
    </source>
</evidence>
<evidence type="ECO:0000256" key="3">
    <source>
        <dbReference type="ARBA" id="ARBA00022833"/>
    </source>
</evidence>
<keyword evidence="1" id="KW-0479">Metal-binding</keyword>
<evidence type="ECO:0000256" key="1">
    <source>
        <dbReference type="ARBA" id="ARBA00022723"/>
    </source>
</evidence>
<dbReference type="Proteomes" id="UP000596660">
    <property type="component" value="Unplaced"/>
</dbReference>
<feature type="compositionally biased region" description="Low complexity" evidence="4">
    <location>
        <begin position="1"/>
        <end position="18"/>
    </location>
</feature>
<reference evidence="6" key="1">
    <citation type="journal article" date="2017" name="Nature">
        <title>The genome of Chenopodium quinoa.</title>
        <authorList>
            <person name="Jarvis D.E."/>
            <person name="Ho Y.S."/>
            <person name="Lightfoot D.J."/>
            <person name="Schmoeckel S.M."/>
            <person name="Li B."/>
            <person name="Borm T.J.A."/>
            <person name="Ohyanagi H."/>
            <person name="Mineta K."/>
            <person name="Michell C.T."/>
            <person name="Saber N."/>
            <person name="Kharbatia N.M."/>
            <person name="Rupper R.R."/>
            <person name="Sharp A.R."/>
            <person name="Dally N."/>
            <person name="Boughton B.A."/>
            <person name="Woo Y.H."/>
            <person name="Gao G."/>
            <person name="Schijlen E.G.W.M."/>
            <person name="Guo X."/>
            <person name="Momin A.A."/>
            <person name="Negrao S."/>
            <person name="Al-Babili S."/>
            <person name="Gehring C."/>
            <person name="Roessner U."/>
            <person name="Jung C."/>
            <person name="Murphy K."/>
            <person name="Arold S.T."/>
            <person name="Gojobori T."/>
            <person name="van der Linden C.G."/>
            <person name="van Loo E.N."/>
            <person name="Jellen E.N."/>
            <person name="Maughan P.J."/>
            <person name="Tester M."/>
        </authorList>
    </citation>
    <scope>NUCLEOTIDE SEQUENCE [LARGE SCALE GENOMIC DNA]</scope>
    <source>
        <strain evidence="6">cv. PI 614886</strain>
    </source>
</reference>
<reference evidence="6" key="2">
    <citation type="submission" date="2021-03" db="UniProtKB">
        <authorList>
            <consortium name="EnsemblPlants"/>
        </authorList>
    </citation>
    <scope>IDENTIFICATION</scope>
</reference>
<organism evidence="6 7">
    <name type="scientific">Chenopodium quinoa</name>
    <name type="common">Quinoa</name>
    <dbReference type="NCBI Taxonomy" id="63459"/>
    <lineage>
        <taxon>Eukaryota</taxon>
        <taxon>Viridiplantae</taxon>
        <taxon>Streptophyta</taxon>
        <taxon>Embryophyta</taxon>
        <taxon>Tracheophyta</taxon>
        <taxon>Spermatophyta</taxon>
        <taxon>Magnoliopsida</taxon>
        <taxon>eudicotyledons</taxon>
        <taxon>Gunneridae</taxon>
        <taxon>Pentapetalae</taxon>
        <taxon>Caryophyllales</taxon>
        <taxon>Chenopodiaceae</taxon>
        <taxon>Chenopodioideae</taxon>
        <taxon>Atripliceae</taxon>
        <taxon>Chenopodium</taxon>
    </lineage>
</organism>
<keyword evidence="2" id="KW-0863">Zinc-finger</keyword>
<evidence type="ECO:0000256" key="2">
    <source>
        <dbReference type="ARBA" id="ARBA00022771"/>
    </source>
</evidence>
<dbReference type="Gramene" id="AUR62027405-RA">
    <property type="protein sequence ID" value="AUR62027405-RA:cds"/>
    <property type="gene ID" value="AUR62027405"/>
</dbReference>
<feature type="domain" description="GRF-type" evidence="5">
    <location>
        <begin position="28"/>
        <end position="66"/>
    </location>
</feature>
<evidence type="ECO:0000256" key="4">
    <source>
        <dbReference type="SAM" id="MobiDB-lite"/>
    </source>
</evidence>
<evidence type="ECO:0000313" key="6">
    <source>
        <dbReference type="EnsemblPlants" id="AUR62027405-RA:cds"/>
    </source>
</evidence>
<keyword evidence="7" id="KW-1185">Reference proteome</keyword>
<evidence type="ECO:0000259" key="5">
    <source>
        <dbReference type="Pfam" id="PF06839"/>
    </source>
</evidence>
<feature type="region of interest" description="Disordered" evidence="4">
    <location>
        <begin position="1"/>
        <end position="24"/>
    </location>
</feature>